<comment type="caution">
    <text evidence="1">The sequence shown here is derived from an EMBL/GenBank/DDBJ whole genome shotgun (WGS) entry which is preliminary data.</text>
</comment>
<organism evidence="1 2">
    <name type="scientific">Coccomyxa viridis</name>
    <dbReference type="NCBI Taxonomy" id="1274662"/>
    <lineage>
        <taxon>Eukaryota</taxon>
        <taxon>Viridiplantae</taxon>
        <taxon>Chlorophyta</taxon>
        <taxon>core chlorophytes</taxon>
        <taxon>Trebouxiophyceae</taxon>
        <taxon>Trebouxiophyceae incertae sedis</taxon>
        <taxon>Coccomyxaceae</taxon>
        <taxon>Coccomyxa</taxon>
    </lineage>
</organism>
<name>A0ABP1G0R2_9CHLO</name>
<evidence type="ECO:0000313" key="1">
    <source>
        <dbReference type="EMBL" id="CAL5225801.1"/>
    </source>
</evidence>
<dbReference type="EMBL" id="CAXHTA020000015">
    <property type="protein sequence ID" value="CAL5225801.1"/>
    <property type="molecule type" value="Genomic_DNA"/>
</dbReference>
<sequence length="128" mass="13931">MSELKVTVNILSAGGWEQQRFSMKCRLDAAVLIYHLTNCFGGGTLKDSEGAEIVSDPDNHLQPGVYFFTIGQDDSSAPNCWQATQPNESHLLFNQWSIGKLLFVTSAKIEGKLHGCAAFLANIVANQG</sequence>
<evidence type="ECO:0000313" key="2">
    <source>
        <dbReference type="Proteomes" id="UP001497392"/>
    </source>
</evidence>
<proteinExistence type="predicted"/>
<reference evidence="1 2" key="1">
    <citation type="submission" date="2024-06" db="EMBL/GenBank/DDBJ databases">
        <authorList>
            <person name="Kraege A."/>
            <person name="Thomma B."/>
        </authorList>
    </citation>
    <scope>NUCLEOTIDE SEQUENCE [LARGE SCALE GENOMIC DNA]</scope>
</reference>
<accession>A0ABP1G0R2</accession>
<dbReference type="Proteomes" id="UP001497392">
    <property type="component" value="Unassembled WGS sequence"/>
</dbReference>
<gene>
    <name evidence="1" type="primary">g8577</name>
    <name evidence="1" type="ORF">VP750_LOCUS7707</name>
</gene>
<protein>
    <submittedName>
        <fullName evidence="1">G8577 protein</fullName>
    </submittedName>
</protein>
<keyword evidence="2" id="KW-1185">Reference proteome</keyword>